<dbReference type="AlphaFoldDB" id="A0AA35TWS3"/>
<evidence type="ECO:0000256" key="1">
    <source>
        <dbReference type="ARBA" id="ARBA00001052"/>
    </source>
</evidence>
<dbReference type="GO" id="GO:0008270">
    <property type="term" value="F:zinc ion binding"/>
    <property type="evidence" value="ECO:0007669"/>
    <property type="project" value="TreeGrafter"/>
</dbReference>
<comment type="catalytic activity">
    <reaction evidence="1">
        <text>GTP + H2O = 7,8-dihydroneopterin 3'-triphosphate + formate + H(+)</text>
        <dbReference type="Rhea" id="RHEA:17473"/>
        <dbReference type="ChEBI" id="CHEBI:15377"/>
        <dbReference type="ChEBI" id="CHEBI:15378"/>
        <dbReference type="ChEBI" id="CHEBI:15740"/>
        <dbReference type="ChEBI" id="CHEBI:37565"/>
        <dbReference type="ChEBI" id="CHEBI:58462"/>
        <dbReference type="EC" id="3.5.4.16"/>
    </reaction>
</comment>
<evidence type="ECO:0000256" key="4">
    <source>
        <dbReference type="ARBA" id="ARBA00012715"/>
    </source>
</evidence>
<dbReference type="GO" id="GO:0003934">
    <property type="term" value="F:GTP cyclohydrolase I activity"/>
    <property type="evidence" value="ECO:0007669"/>
    <property type="project" value="UniProtKB-EC"/>
</dbReference>
<dbReference type="Gene3D" id="1.10.286.10">
    <property type="match status" value="1"/>
</dbReference>
<dbReference type="HAMAP" id="MF_00223">
    <property type="entry name" value="FolE"/>
    <property type="match status" value="1"/>
</dbReference>
<name>A0AA35TWS3_GEOBA</name>
<dbReference type="Proteomes" id="UP001174909">
    <property type="component" value="Unassembled WGS sequence"/>
</dbReference>
<feature type="domain" description="GTP cyclohydrolase I" evidence="11">
    <location>
        <begin position="30"/>
        <end position="207"/>
    </location>
</feature>
<dbReference type="InterPro" id="IPR043134">
    <property type="entry name" value="GTP-CH-I_N"/>
</dbReference>
<evidence type="ECO:0000256" key="7">
    <source>
        <dbReference type="ARBA" id="ARBA00022801"/>
    </source>
</evidence>
<feature type="region of interest" description="Disordered" evidence="10">
    <location>
        <begin position="1"/>
        <end position="28"/>
    </location>
</feature>
<dbReference type="GO" id="GO:0006730">
    <property type="term" value="P:one-carbon metabolic process"/>
    <property type="evidence" value="ECO:0007669"/>
    <property type="project" value="UniProtKB-KW"/>
</dbReference>
<dbReference type="NCBIfam" id="TIGR00063">
    <property type="entry name" value="folE"/>
    <property type="match status" value="1"/>
</dbReference>
<evidence type="ECO:0000256" key="3">
    <source>
        <dbReference type="ARBA" id="ARBA00008085"/>
    </source>
</evidence>
<reference evidence="12" key="1">
    <citation type="submission" date="2023-03" db="EMBL/GenBank/DDBJ databases">
        <authorList>
            <person name="Steffen K."/>
            <person name="Cardenas P."/>
        </authorList>
    </citation>
    <scope>NUCLEOTIDE SEQUENCE</scope>
</reference>
<dbReference type="SUPFAM" id="SSF55620">
    <property type="entry name" value="Tetrahydrobiopterin biosynthesis enzymes-like"/>
    <property type="match status" value="1"/>
</dbReference>
<dbReference type="GO" id="GO:0046654">
    <property type="term" value="P:tetrahydrofolate biosynthetic process"/>
    <property type="evidence" value="ECO:0007669"/>
    <property type="project" value="InterPro"/>
</dbReference>
<protein>
    <recommendedName>
        <fullName evidence="5">GTP cyclohydrolase 1</fullName>
        <ecNumber evidence="4">3.5.4.16</ecNumber>
    </recommendedName>
    <alternativeName>
        <fullName evidence="9">GTP cyclohydrolase I</fullName>
    </alternativeName>
</protein>
<dbReference type="Pfam" id="PF01227">
    <property type="entry name" value="GTP_cyclohydroI"/>
    <property type="match status" value="1"/>
</dbReference>
<evidence type="ECO:0000256" key="6">
    <source>
        <dbReference type="ARBA" id="ARBA00022563"/>
    </source>
</evidence>
<evidence type="ECO:0000313" key="13">
    <source>
        <dbReference type="Proteomes" id="UP001174909"/>
    </source>
</evidence>
<dbReference type="NCBIfam" id="NF006825">
    <property type="entry name" value="PRK09347.1-2"/>
    <property type="match status" value="1"/>
</dbReference>
<dbReference type="PANTHER" id="PTHR11109:SF7">
    <property type="entry name" value="GTP CYCLOHYDROLASE 1"/>
    <property type="match status" value="1"/>
</dbReference>
<accession>A0AA35TWS3</accession>
<dbReference type="InterPro" id="IPR018234">
    <property type="entry name" value="GTP_CycHdrlase_I_CS"/>
</dbReference>
<evidence type="ECO:0000256" key="9">
    <source>
        <dbReference type="ARBA" id="ARBA00030854"/>
    </source>
</evidence>
<keyword evidence="6" id="KW-0554">One-carbon metabolism</keyword>
<comment type="similarity">
    <text evidence="3">Belongs to the GTP cyclohydrolase I family.</text>
</comment>
<dbReference type="EC" id="3.5.4.16" evidence="4"/>
<comment type="pathway">
    <text evidence="2">Cofactor biosynthesis; 7,8-dihydroneopterin triphosphate biosynthesis; 7,8-dihydroneopterin triphosphate from GTP: step 1/1.</text>
</comment>
<dbReference type="PROSITE" id="PS00859">
    <property type="entry name" value="GTP_CYCLOHYDROL_1_1"/>
    <property type="match status" value="1"/>
</dbReference>
<keyword evidence="8" id="KW-0783">Tetrahydrobiopterin biosynthesis</keyword>
<keyword evidence="13" id="KW-1185">Reference proteome</keyword>
<evidence type="ECO:0000313" key="12">
    <source>
        <dbReference type="EMBL" id="CAI8055322.1"/>
    </source>
</evidence>
<dbReference type="PROSITE" id="PS00860">
    <property type="entry name" value="GTP_CYCLOHYDROL_1_2"/>
    <property type="match status" value="1"/>
</dbReference>
<evidence type="ECO:0000256" key="5">
    <source>
        <dbReference type="ARBA" id="ARBA00017272"/>
    </source>
</evidence>
<dbReference type="PANTHER" id="PTHR11109">
    <property type="entry name" value="GTP CYCLOHYDROLASE I"/>
    <property type="match status" value="1"/>
</dbReference>
<dbReference type="InterPro" id="IPR001474">
    <property type="entry name" value="GTP_CycHdrlase_I"/>
</dbReference>
<evidence type="ECO:0000259" key="11">
    <source>
        <dbReference type="Pfam" id="PF01227"/>
    </source>
</evidence>
<proteinExistence type="inferred from homology"/>
<dbReference type="GO" id="GO:0005525">
    <property type="term" value="F:GTP binding"/>
    <property type="evidence" value="ECO:0007669"/>
    <property type="project" value="TreeGrafter"/>
</dbReference>
<dbReference type="GO" id="GO:0006729">
    <property type="term" value="P:tetrahydrobiopterin biosynthetic process"/>
    <property type="evidence" value="ECO:0007669"/>
    <property type="project" value="UniProtKB-KW"/>
</dbReference>
<dbReference type="InterPro" id="IPR043133">
    <property type="entry name" value="GTP-CH-I_C/QueF"/>
</dbReference>
<comment type="caution">
    <text evidence="12">The sequence shown here is derived from an EMBL/GenBank/DDBJ whole genome shotgun (WGS) entry which is preliminary data.</text>
</comment>
<dbReference type="InterPro" id="IPR020602">
    <property type="entry name" value="GTP_CycHdrlase_I_dom"/>
</dbReference>
<dbReference type="FunFam" id="1.10.286.10:FF:000001">
    <property type="entry name" value="GTP cyclohydrolase 1"/>
    <property type="match status" value="1"/>
</dbReference>
<organism evidence="12 13">
    <name type="scientific">Geodia barretti</name>
    <name type="common">Barrett's horny sponge</name>
    <dbReference type="NCBI Taxonomy" id="519541"/>
    <lineage>
        <taxon>Eukaryota</taxon>
        <taxon>Metazoa</taxon>
        <taxon>Porifera</taxon>
        <taxon>Demospongiae</taxon>
        <taxon>Heteroscleromorpha</taxon>
        <taxon>Tetractinellida</taxon>
        <taxon>Astrophorina</taxon>
        <taxon>Geodiidae</taxon>
        <taxon>Geodia</taxon>
    </lineage>
</organism>
<dbReference type="NCBIfam" id="NF006826">
    <property type="entry name" value="PRK09347.1-3"/>
    <property type="match status" value="1"/>
</dbReference>
<keyword evidence="7" id="KW-0378">Hydrolase</keyword>
<feature type="non-terminal residue" evidence="12">
    <location>
        <position position="1"/>
    </location>
</feature>
<sequence length="216" mass="23986">VDDSQLAPVAGADDNTPQGAGGRPTREEAEQAVRVLLRWAGDDPEREGLLDTPKRVARAYEEYFVGYGQDPYAILRRTFEETNGYDEMVVLRDIDFRSHCEHHVAPIVGRAHIGYLPDHRVIGISKLARVVDVFARRLQIQEKLTAEIADSIESVLQPRGVGVVIEAAHHCMTTRGVSKEGVLMVTSRMLGAFRTDPKTRREFLSMIGNPAASVPR</sequence>
<dbReference type="Gene3D" id="3.30.1130.10">
    <property type="match status" value="1"/>
</dbReference>
<dbReference type="FunFam" id="3.30.1130.10:FF:000001">
    <property type="entry name" value="GTP cyclohydrolase 1"/>
    <property type="match status" value="1"/>
</dbReference>
<dbReference type="GO" id="GO:0005737">
    <property type="term" value="C:cytoplasm"/>
    <property type="evidence" value="ECO:0007669"/>
    <property type="project" value="TreeGrafter"/>
</dbReference>
<evidence type="ECO:0000256" key="2">
    <source>
        <dbReference type="ARBA" id="ARBA00005080"/>
    </source>
</evidence>
<evidence type="ECO:0000256" key="8">
    <source>
        <dbReference type="ARBA" id="ARBA00023007"/>
    </source>
</evidence>
<evidence type="ECO:0000256" key="10">
    <source>
        <dbReference type="SAM" id="MobiDB-lite"/>
    </source>
</evidence>
<gene>
    <name evidence="12" type="ORF">GBAR_LOCUS30219</name>
</gene>
<dbReference type="EMBL" id="CASHTH010004268">
    <property type="protein sequence ID" value="CAI8055322.1"/>
    <property type="molecule type" value="Genomic_DNA"/>
</dbReference>